<evidence type="ECO:0000313" key="1">
    <source>
        <dbReference type="EMBL" id="UTF52255.1"/>
    </source>
</evidence>
<dbReference type="GeneID" id="73290510"/>
<dbReference type="InterPro" id="IPR021516">
    <property type="entry name" value="DUF3179"/>
</dbReference>
<reference evidence="1" key="1">
    <citation type="submission" date="2022-06" db="EMBL/GenBank/DDBJ databases">
        <title>Diverse halophilic archaea isolated from saline environments.</title>
        <authorList>
            <person name="Cui H.-L."/>
        </authorList>
    </citation>
    <scope>NUCLEOTIDE SEQUENCE</scope>
    <source>
        <strain evidence="1">WLHS1</strain>
    </source>
</reference>
<accession>A0A9E7ST78</accession>
<keyword evidence="2" id="KW-1185">Reference proteome</keyword>
<dbReference type="EMBL" id="CP100355">
    <property type="protein sequence ID" value="UTF52255.1"/>
    <property type="molecule type" value="Genomic_DNA"/>
</dbReference>
<dbReference type="Pfam" id="PF11376">
    <property type="entry name" value="DUF3179"/>
    <property type="match status" value="1"/>
</dbReference>
<dbReference type="AlphaFoldDB" id="A0A9E7ST78"/>
<evidence type="ECO:0000313" key="2">
    <source>
        <dbReference type="Proteomes" id="UP001056855"/>
    </source>
</evidence>
<gene>
    <name evidence="1" type="ORF">NGM29_10650</name>
</gene>
<organism evidence="1 2">
    <name type="scientific">Natronosalvus rutilus</name>
    <dbReference type="NCBI Taxonomy" id="2953753"/>
    <lineage>
        <taxon>Archaea</taxon>
        <taxon>Methanobacteriati</taxon>
        <taxon>Methanobacteriota</taxon>
        <taxon>Stenosarchaea group</taxon>
        <taxon>Halobacteria</taxon>
        <taxon>Halobacteriales</taxon>
        <taxon>Natrialbaceae</taxon>
        <taxon>Natronosalvus</taxon>
    </lineage>
</organism>
<proteinExistence type="predicted"/>
<dbReference type="KEGG" id="sawl:NGM29_10650"/>
<name>A0A9E7ST78_9EURY</name>
<dbReference type="RefSeq" id="WP_254156108.1">
    <property type="nucleotide sequence ID" value="NZ_CP100355.1"/>
</dbReference>
<protein>
    <submittedName>
        <fullName evidence="1">DUF3179 domain-containing protein</fullName>
    </submittedName>
</protein>
<sequence length="320" mass="35096">MNVRQVVPKDAIPSIDSPTFGTGYSGDRNDDVIVVDSMPAKAYPTRILNYHEIVNDVLERDGETVPIAVTWCPLCGSAIVYERTIDDEAVTFGVSGKLADDDLVIYDRKTGSEWKQSTGECIAGAFEGRHLTMRPGAMMTWGTFRDRYPEGVVLQPPENAQSEAASDDDTPAPVTYDDQPYTGYFESDGFGLAAHRGTDDMRSWDRTDLEPKTVVLGLEFDDEALGFPLPRVADSNSVVCETIAGTDVVVFATDDGIHAFEDPGYEFEPGTDGEFYADSTTWNGATGEAADGRQLIRLPARRLFAFAWQDDHGPDAFFQS</sequence>
<dbReference type="Proteomes" id="UP001056855">
    <property type="component" value="Chromosome"/>
</dbReference>